<keyword evidence="3" id="KW-1185">Reference proteome</keyword>
<dbReference type="AlphaFoldDB" id="A8MBE9"/>
<accession>A8MBE9</accession>
<dbReference type="eggNOG" id="arCOG01992">
    <property type="taxonomic scope" value="Archaea"/>
</dbReference>
<dbReference type="NCBIfam" id="TIGR00249">
    <property type="entry name" value="sixA"/>
    <property type="match status" value="1"/>
</dbReference>
<evidence type="ECO:0000256" key="1">
    <source>
        <dbReference type="ARBA" id="ARBA00022801"/>
    </source>
</evidence>
<dbReference type="SUPFAM" id="SSF53254">
    <property type="entry name" value="Phosphoglycerate mutase-like"/>
    <property type="match status" value="1"/>
</dbReference>
<proteinExistence type="predicted"/>
<gene>
    <name evidence="2" type="ordered locus">Cmaq_0393</name>
</gene>
<dbReference type="InterPro" id="IPR029033">
    <property type="entry name" value="His_PPase_superfam"/>
</dbReference>
<dbReference type="GO" id="GO:0101006">
    <property type="term" value="F:protein histidine phosphatase activity"/>
    <property type="evidence" value="ECO:0007669"/>
    <property type="project" value="InterPro"/>
</dbReference>
<dbReference type="InterPro" id="IPR051021">
    <property type="entry name" value="Mito_Ser/Thr_phosphatase"/>
</dbReference>
<organism evidence="2 3">
    <name type="scientific">Caldivirga maquilingensis (strain ATCC 700844 / DSM 13496 / JCM 10307 / IC-167)</name>
    <dbReference type="NCBI Taxonomy" id="397948"/>
    <lineage>
        <taxon>Archaea</taxon>
        <taxon>Thermoproteota</taxon>
        <taxon>Thermoprotei</taxon>
        <taxon>Thermoproteales</taxon>
        <taxon>Thermoproteaceae</taxon>
        <taxon>Caldivirga</taxon>
    </lineage>
</organism>
<dbReference type="Gene3D" id="3.40.50.1240">
    <property type="entry name" value="Phosphoglycerate mutase-like"/>
    <property type="match status" value="1"/>
</dbReference>
<dbReference type="GO" id="GO:0005737">
    <property type="term" value="C:cytoplasm"/>
    <property type="evidence" value="ECO:0007669"/>
    <property type="project" value="InterPro"/>
</dbReference>
<evidence type="ECO:0000313" key="3">
    <source>
        <dbReference type="Proteomes" id="UP000001137"/>
    </source>
</evidence>
<sequence>MESIYLIQHGKAFDEKIDPERSLTPEGISETTAIALHLAKINVSVDVIVHSGKKRALQTAEILAKHLGVKSVKAIEGLNPNDDPSLIAGRLSELGDRVMIVGHLPHLSKLASLLITGNPNTQLIKFRYSGVVKLSLTNGQWVIEWYITPELIKY</sequence>
<dbReference type="Proteomes" id="UP000001137">
    <property type="component" value="Chromosome"/>
</dbReference>
<dbReference type="KEGG" id="cma:Cmaq_0393"/>
<dbReference type="GeneID" id="5708682"/>
<dbReference type="OrthoDB" id="304253at2157"/>
<evidence type="ECO:0000313" key="2">
    <source>
        <dbReference type="EMBL" id="ABW01239.1"/>
    </source>
</evidence>
<dbReference type="InterPro" id="IPR013078">
    <property type="entry name" value="His_Pase_superF_clade-1"/>
</dbReference>
<keyword evidence="1" id="KW-0378">Hydrolase</keyword>
<dbReference type="STRING" id="397948.Cmaq_0393"/>
<name>A8MBE9_CALMQ</name>
<dbReference type="PANTHER" id="PTHR20935">
    <property type="entry name" value="PHOSPHOGLYCERATE MUTASE-RELATED"/>
    <property type="match status" value="1"/>
</dbReference>
<dbReference type="EMBL" id="CP000852">
    <property type="protein sequence ID" value="ABW01239.1"/>
    <property type="molecule type" value="Genomic_DNA"/>
</dbReference>
<dbReference type="HOGENOM" id="CLU_084603_3_1_2"/>
<dbReference type="Pfam" id="PF00300">
    <property type="entry name" value="His_Phos_1"/>
    <property type="match status" value="1"/>
</dbReference>
<protein>
    <submittedName>
        <fullName evidence="2">Phosphohistidine phosphatase, SixA</fullName>
    </submittedName>
</protein>
<dbReference type="InterPro" id="IPR004449">
    <property type="entry name" value="SixA"/>
</dbReference>
<dbReference type="RefSeq" id="WP_012185459.1">
    <property type="nucleotide sequence ID" value="NC_009954.1"/>
</dbReference>
<dbReference type="CDD" id="cd07067">
    <property type="entry name" value="HP_PGM_like"/>
    <property type="match status" value="1"/>
</dbReference>
<reference evidence="2 3" key="1">
    <citation type="submission" date="2007-10" db="EMBL/GenBank/DDBJ databases">
        <title>Complete sequence of Caldivirga maquilingensis IC-167.</title>
        <authorList>
            <consortium name="US DOE Joint Genome Institute"/>
            <person name="Copeland A."/>
            <person name="Lucas S."/>
            <person name="Lapidus A."/>
            <person name="Barry K."/>
            <person name="Glavina del Rio T."/>
            <person name="Dalin E."/>
            <person name="Tice H."/>
            <person name="Pitluck S."/>
            <person name="Saunders E."/>
            <person name="Brettin T."/>
            <person name="Bruce D."/>
            <person name="Detter J.C."/>
            <person name="Han C."/>
            <person name="Schmutz J."/>
            <person name="Larimer F."/>
            <person name="Land M."/>
            <person name="Hauser L."/>
            <person name="Kyrpides N."/>
            <person name="Ivanova N."/>
            <person name="Biddle J.F."/>
            <person name="Zhang Z."/>
            <person name="Fitz-Gibbon S.T."/>
            <person name="Lowe T.M."/>
            <person name="Saltikov C."/>
            <person name="House C.H."/>
            <person name="Richardson P."/>
        </authorList>
    </citation>
    <scope>NUCLEOTIDE SEQUENCE [LARGE SCALE GENOMIC DNA]</scope>
    <source>
        <strain evidence="3">ATCC 700844 / DSM 13496 / JCM 10307 / IC-167</strain>
    </source>
</reference>